<dbReference type="EMBL" id="JBHSEH010000009">
    <property type="protein sequence ID" value="MFC4426635.1"/>
    <property type="molecule type" value="Genomic_DNA"/>
</dbReference>
<dbReference type="Gene3D" id="2.170.120.30">
    <property type="match status" value="1"/>
</dbReference>
<dbReference type="Proteomes" id="UP001595998">
    <property type="component" value="Unassembled WGS sequence"/>
</dbReference>
<comment type="caution">
    <text evidence="2">The sequence shown here is derived from an EMBL/GenBank/DDBJ whole genome shotgun (WGS) entry which is preliminary data.</text>
</comment>
<feature type="compositionally biased region" description="Low complexity" evidence="1">
    <location>
        <begin position="322"/>
        <end position="352"/>
    </location>
</feature>
<proteinExistence type="predicted"/>
<dbReference type="InterPro" id="IPR012505">
    <property type="entry name" value="YbbR"/>
</dbReference>
<evidence type="ECO:0000313" key="3">
    <source>
        <dbReference type="Proteomes" id="UP001595998"/>
    </source>
</evidence>
<gene>
    <name evidence="2" type="ORF">ACFOZ9_10450</name>
</gene>
<sequence length="358" mass="37535">MSRPPRPPTDRWRRLGRWLEPRYAWGRALHNLPQKVLAITASVALWLVATAERRANVEQGYDVPVSVRDTTGGRGTRATSALNPATVRVILSGRPERLREISPKNIEAVVDVTGVPEGSFTSPVRVSPPNGTALTRQDPDKIQGFVDTQLTRTLPVTLGVATPSESSLPRYVVSPTEVSVSGPGRVVNAVRQVVTSPGIIAAGAERELPLIALNAQGRPVTGVMTQPSTVTVRRLDTGDVPVKNVPVVLNTPPAALRVASVSVQPSSVRLVAAPDLLARLREVAGTVIYRPGTYTAPVTLRLPAGAQALEEVTVRLTVVPAAPAAPSGGNSTPAQGQGPAKTAPGTSPASTSPRPPAP</sequence>
<dbReference type="InterPro" id="IPR053154">
    <property type="entry name" value="c-di-AMP_regulator"/>
</dbReference>
<dbReference type="PANTHER" id="PTHR37804">
    <property type="entry name" value="CDAA REGULATORY PROTEIN CDAR"/>
    <property type="match status" value="1"/>
</dbReference>
<dbReference type="Pfam" id="PF07949">
    <property type="entry name" value="YbbR"/>
    <property type="match status" value="1"/>
</dbReference>
<dbReference type="RefSeq" id="WP_380039305.1">
    <property type="nucleotide sequence ID" value="NZ_JBHSEH010000009.1"/>
</dbReference>
<organism evidence="2 3">
    <name type="scientific">Deinococcus navajonensis</name>
    <dbReference type="NCBI Taxonomy" id="309884"/>
    <lineage>
        <taxon>Bacteria</taxon>
        <taxon>Thermotogati</taxon>
        <taxon>Deinococcota</taxon>
        <taxon>Deinococci</taxon>
        <taxon>Deinococcales</taxon>
        <taxon>Deinococcaceae</taxon>
        <taxon>Deinococcus</taxon>
    </lineage>
</organism>
<feature type="region of interest" description="Disordered" evidence="1">
    <location>
        <begin position="322"/>
        <end position="358"/>
    </location>
</feature>
<protein>
    <submittedName>
        <fullName evidence="2">YbbR-like domain-containing protein</fullName>
    </submittedName>
</protein>
<reference evidence="3" key="1">
    <citation type="journal article" date="2019" name="Int. J. Syst. Evol. Microbiol.">
        <title>The Global Catalogue of Microorganisms (GCM) 10K type strain sequencing project: providing services to taxonomists for standard genome sequencing and annotation.</title>
        <authorList>
            <consortium name="The Broad Institute Genomics Platform"/>
            <consortium name="The Broad Institute Genome Sequencing Center for Infectious Disease"/>
            <person name="Wu L."/>
            <person name="Ma J."/>
        </authorList>
    </citation>
    <scope>NUCLEOTIDE SEQUENCE [LARGE SCALE GENOMIC DNA]</scope>
    <source>
        <strain evidence="3">CCUG 56029</strain>
    </source>
</reference>
<evidence type="ECO:0000256" key="1">
    <source>
        <dbReference type="SAM" id="MobiDB-lite"/>
    </source>
</evidence>
<name>A0ABV8XQM9_9DEIO</name>
<accession>A0ABV8XQM9</accession>
<dbReference type="PANTHER" id="PTHR37804:SF1">
    <property type="entry name" value="CDAA REGULATORY PROTEIN CDAR"/>
    <property type="match status" value="1"/>
</dbReference>
<evidence type="ECO:0000313" key="2">
    <source>
        <dbReference type="EMBL" id="MFC4426635.1"/>
    </source>
</evidence>
<keyword evidence="3" id="KW-1185">Reference proteome</keyword>